<accession>A0A1H7HN84</accession>
<feature type="transmembrane region" description="Helical" evidence="6">
    <location>
        <begin position="582"/>
        <end position="601"/>
    </location>
</feature>
<evidence type="ECO:0000256" key="4">
    <source>
        <dbReference type="ARBA" id="ARBA00022989"/>
    </source>
</evidence>
<sequence>MIDTLIAGLIHGNAYALIAVGITLIFGVTNVINFAHGAVFAFGSIFAWWLIAELGLSLWTTIVVVVAVSGLLGFVINIVAVRPLSRGPAVAALLATVAAGMIIENLVQMIFGPETRPFPTVLPTNNWQIGGVRFGTSDVVMLAITIVVMAALAGFLKYGRYGLAIRATAQDPDAALQMGIPVPRVQNLAFIIASGLGGLAGIFVGLYNSNISPTSGTIAGMSGFVAATIGGLGSIPGAVIGGFVLGIIEAVGIYQFGDGYRDLITFGVLIALLVLKPGGLLGRAPSIASEPLTGTFLGAGRQIRVQWWQAAAVFVVVGLGVPLVSNSYGLVVGTQIIAYAIIAVSMTLVAGSAGQLTIGQAGPIAIGAYTSAILTISYEWPFLAAVAAAALTAAIVSSVLAAPLWRLNGHYVAIATLGIGVVTVGIIRNWESVTRGSYGLFGIPAPRIFGYEFSTAADLFRLDLVFLAVTVAVVVAIQRSHLGTVLRSVGSDEVAARSSGVRVRDYKALAFAISAVFAGIGGALLGHQYSYIDPTVFNLGLSLLVVTIIVLGGTGSPYGAILGSVVLIGVPELFRLAPEVRILLYGVILLLIIRFRPQGIWTRRDRVSATV</sequence>
<keyword evidence="2" id="KW-1003">Cell membrane</keyword>
<feature type="transmembrane region" description="Helical" evidence="6">
    <location>
        <begin position="131"/>
        <end position="156"/>
    </location>
</feature>
<protein>
    <submittedName>
        <fullName evidence="7">Branched-chain amino acid transport system permease protein</fullName>
    </submittedName>
</protein>
<feature type="transmembrane region" description="Helical" evidence="6">
    <location>
        <begin position="305"/>
        <end position="324"/>
    </location>
</feature>
<feature type="transmembrane region" description="Helical" evidence="6">
    <location>
        <begin position="188"/>
        <end position="207"/>
    </location>
</feature>
<dbReference type="CDD" id="cd06581">
    <property type="entry name" value="TM_PBP1_LivM_like"/>
    <property type="match status" value="1"/>
</dbReference>
<evidence type="ECO:0000256" key="5">
    <source>
        <dbReference type="ARBA" id="ARBA00023136"/>
    </source>
</evidence>
<dbReference type="PANTHER" id="PTHR30482">
    <property type="entry name" value="HIGH-AFFINITY BRANCHED-CHAIN AMINO ACID TRANSPORT SYSTEM PERMEASE"/>
    <property type="match status" value="1"/>
</dbReference>
<feature type="transmembrane region" description="Helical" evidence="6">
    <location>
        <begin position="541"/>
        <end position="570"/>
    </location>
</feature>
<feature type="transmembrane region" description="Helical" evidence="6">
    <location>
        <begin position="91"/>
        <end position="111"/>
    </location>
</feature>
<comment type="subcellular location">
    <subcellularLocation>
        <location evidence="1">Cell membrane</location>
        <topology evidence="1">Multi-pass membrane protein</topology>
    </subcellularLocation>
</comment>
<keyword evidence="8" id="KW-1185">Reference proteome</keyword>
<feature type="transmembrane region" description="Helical" evidence="6">
    <location>
        <begin position="508"/>
        <end position="529"/>
    </location>
</feature>
<organism evidence="7 8">
    <name type="scientific">Rhodococcus maanshanensis</name>
    <dbReference type="NCBI Taxonomy" id="183556"/>
    <lineage>
        <taxon>Bacteria</taxon>
        <taxon>Bacillati</taxon>
        <taxon>Actinomycetota</taxon>
        <taxon>Actinomycetes</taxon>
        <taxon>Mycobacteriales</taxon>
        <taxon>Nocardiaceae</taxon>
        <taxon>Rhodococcus</taxon>
    </lineage>
</organism>
<feature type="transmembrane region" description="Helical" evidence="6">
    <location>
        <begin position="411"/>
        <end position="430"/>
    </location>
</feature>
<evidence type="ECO:0000313" key="8">
    <source>
        <dbReference type="Proteomes" id="UP000198677"/>
    </source>
</evidence>
<dbReference type="OrthoDB" id="3572933at2"/>
<evidence type="ECO:0000256" key="2">
    <source>
        <dbReference type="ARBA" id="ARBA00022475"/>
    </source>
</evidence>
<reference evidence="8" key="1">
    <citation type="submission" date="2016-10" db="EMBL/GenBank/DDBJ databases">
        <authorList>
            <person name="Varghese N."/>
            <person name="Submissions S."/>
        </authorList>
    </citation>
    <scope>NUCLEOTIDE SEQUENCE [LARGE SCALE GENOMIC DNA]</scope>
    <source>
        <strain evidence="8">DSM 44675</strain>
    </source>
</reference>
<dbReference type="AlphaFoldDB" id="A0A1H7HN84"/>
<dbReference type="GO" id="GO:0005886">
    <property type="term" value="C:plasma membrane"/>
    <property type="evidence" value="ECO:0007669"/>
    <property type="project" value="UniProtKB-SubCell"/>
</dbReference>
<name>A0A1H7HN84_9NOCA</name>
<dbReference type="InterPro" id="IPR043428">
    <property type="entry name" value="LivM-like"/>
</dbReference>
<evidence type="ECO:0000256" key="1">
    <source>
        <dbReference type="ARBA" id="ARBA00004651"/>
    </source>
</evidence>
<keyword evidence="4 6" id="KW-1133">Transmembrane helix</keyword>
<feature type="transmembrane region" description="Helical" evidence="6">
    <location>
        <begin position="459"/>
        <end position="477"/>
    </location>
</feature>
<feature type="transmembrane region" description="Helical" evidence="6">
    <location>
        <begin position="34"/>
        <end position="52"/>
    </location>
</feature>
<dbReference type="RefSeq" id="WP_072750487.1">
    <property type="nucleotide sequence ID" value="NZ_FOAW01000002.1"/>
</dbReference>
<keyword evidence="3 6" id="KW-0812">Transmembrane</keyword>
<dbReference type="InterPro" id="IPR001851">
    <property type="entry name" value="ABC_transp_permease"/>
</dbReference>
<evidence type="ECO:0000256" key="3">
    <source>
        <dbReference type="ARBA" id="ARBA00022692"/>
    </source>
</evidence>
<feature type="transmembrane region" description="Helical" evidence="6">
    <location>
        <begin position="58"/>
        <end position="79"/>
    </location>
</feature>
<feature type="transmembrane region" description="Helical" evidence="6">
    <location>
        <begin position="330"/>
        <end position="349"/>
    </location>
</feature>
<dbReference type="PANTHER" id="PTHR30482:SF20">
    <property type="entry name" value="HIGH-AFFINITY BRANCHED-CHAIN AMINO ACID TRANSPORT SYSTEM PERMEASE PROTEIN LIVM"/>
    <property type="match status" value="1"/>
</dbReference>
<gene>
    <name evidence="7" type="ORF">SAMN05444583_102143</name>
</gene>
<dbReference type="Proteomes" id="UP000198677">
    <property type="component" value="Unassembled WGS sequence"/>
</dbReference>
<dbReference type="EMBL" id="FOAW01000002">
    <property type="protein sequence ID" value="SEK50500.1"/>
    <property type="molecule type" value="Genomic_DNA"/>
</dbReference>
<evidence type="ECO:0000313" key="7">
    <source>
        <dbReference type="EMBL" id="SEK50500.1"/>
    </source>
</evidence>
<dbReference type="Pfam" id="PF02653">
    <property type="entry name" value="BPD_transp_2"/>
    <property type="match status" value="2"/>
</dbReference>
<feature type="transmembrane region" description="Helical" evidence="6">
    <location>
        <begin position="263"/>
        <end position="284"/>
    </location>
</feature>
<dbReference type="GO" id="GO:0015658">
    <property type="term" value="F:branched-chain amino acid transmembrane transporter activity"/>
    <property type="evidence" value="ECO:0007669"/>
    <property type="project" value="InterPro"/>
</dbReference>
<feature type="transmembrane region" description="Helical" evidence="6">
    <location>
        <begin position="6"/>
        <end position="27"/>
    </location>
</feature>
<evidence type="ECO:0000256" key="6">
    <source>
        <dbReference type="SAM" id="Phobius"/>
    </source>
</evidence>
<keyword evidence="5 6" id="KW-0472">Membrane</keyword>
<feature type="transmembrane region" description="Helical" evidence="6">
    <location>
        <begin position="382"/>
        <end position="404"/>
    </location>
</feature>
<dbReference type="CDD" id="cd06582">
    <property type="entry name" value="TM_PBP1_LivH_like"/>
    <property type="match status" value="1"/>
</dbReference>
<proteinExistence type="predicted"/>